<organism evidence="1 2">
    <name type="scientific">Magallana gigas</name>
    <name type="common">Pacific oyster</name>
    <name type="synonym">Crassostrea gigas</name>
    <dbReference type="NCBI Taxonomy" id="29159"/>
    <lineage>
        <taxon>Eukaryota</taxon>
        <taxon>Metazoa</taxon>
        <taxon>Spiralia</taxon>
        <taxon>Lophotrochozoa</taxon>
        <taxon>Mollusca</taxon>
        <taxon>Bivalvia</taxon>
        <taxon>Autobranchia</taxon>
        <taxon>Pteriomorphia</taxon>
        <taxon>Ostreida</taxon>
        <taxon>Ostreoidea</taxon>
        <taxon>Ostreidae</taxon>
        <taxon>Magallana</taxon>
    </lineage>
</organism>
<sequence length="68" mass="7979">MDLELGKILDVQLIQSNEVKSSYWMEMEGLLRCLQKLEEEGVVISDLVTDRHSQIKAYMKKERTDINH</sequence>
<proteinExistence type="predicted"/>
<evidence type="ECO:0000313" key="1">
    <source>
        <dbReference type="EnsemblMetazoa" id="G20005.1:cds"/>
    </source>
</evidence>
<keyword evidence="2" id="KW-1185">Reference proteome</keyword>
<name>A0A8W8JQH5_MAGGI</name>
<dbReference type="EnsemblMetazoa" id="G20005.1">
    <property type="protein sequence ID" value="G20005.1:cds"/>
    <property type="gene ID" value="G20005"/>
</dbReference>
<reference evidence="1" key="1">
    <citation type="submission" date="2022-08" db="UniProtKB">
        <authorList>
            <consortium name="EnsemblMetazoa"/>
        </authorList>
    </citation>
    <scope>IDENTIFICATION</scope>
    <source>
        <strain evidence="1">05x7-T-G4-1.051#20</strain>
    </source>
</reference>
<protein>
    <submittedName>
        <fullName evidence="1">Uncharacterized protein</fullName>
    </submittedName>
</protein>
<dbReference type="AlphaFoldDB" id="A0A8W8JQH5"/>
<accession>A0A8W8JQH5</accession>
<dbReference type="Proteomes" id="UP000005408">
    <property type="component" value="Unassembled WGS sequence"/>
</dbReference>
<evidence type="ECO:0000313" key="2">
    <source>
        <dbReference type="Proteomes" id="UP000005408"/>
    </source>
</evidence>
<dbReference type="PANTHER" id="PTHR31751:SF42">
    <property type="entry name" value="PROTEIN CBG10204"/>
    <property type="match status" value="1"/>
</dbReference>
<dbReference type="PANTHER" id="PTHR31751">
    <property type="entry name" value="SI:CH211-108C17.2-RELATED-RELATED"/>
    <property type="match status" value="1"/>
</dbReference>